<dbReference type="NCBIfam" id="TIGR01930">
    <property type="entry name" value="AcCoA-C-Actrans"/>
    <property type="match status" value="1"/>
</dbReference>
<dbReference type="EMBL" id="SMKW01000149">
    <property type="protein sequence ID" value="TDD34108.1"/>
    <property type="molecule type" value="Genomic_DNA"/>
</dbReference>
<evidence type="ECO:0000256" key="2">
    <source>
        <dbReference type="ARBA" id="ARBA00022679"/>
    </source>
</evidence>
<dbReference type="AlphaFoldDB" id="A0A4R4XRL9"/>
<dbReference type="GO" id="GO:0005737">
    <property type="term" value="C:cytoplasm"/>
    <property type="evidence" value="ECO:0007669"/>
    <property type="project" value="UniProtKB-ARBA"/>
</dbReference>
<feature type="active site" description="Proton acceptor" evidence="4">
    <location>
        <position position="361"/>
    </location>
</feature>
<dbReference type="GO" id="GO:0006635">
    <property type="term" value="P:fatty acid beta-oxidation"/>
    <property type="evidence" value="ECO:0007669"/>
    <property type="project" value="TreeGrafter"/>
</dbReference>
<comment type="similarity">
    <text evidence="1 5">Belongs to the thiolase-like superfamily. Thiolase family.</text>
</comment>
<dbReference type="Gene3D" id="3.40.47.10">
    <property type="match status" value="1"/>
</dbReference>
<evidence type="ECO:0000256" key="5">
    <source>
        <dbReference type="RuleBase" id="RU003557"/>
    </source>
</evidence>
<dbReference type="PANTHER" id="PTHR43853">
    <property type="entry name" value="3-KETOACYL-COA THIOLASE, PEROXISOMAL"/>
    <property type="match status" value="1"/>
</dbReference>
<comment type="caution">
    <text evidence="8">The sequence shown here is derived from an EMBL/GenBank/DDBJ whole genome shotgun (WGS) entry which is preliminary data.</text>
</comment>
<evidence type="ECO:0000313" key="9">
    <source>
        <dbReference type="Proteomes" id="UP000294947"/>
    </source>
</evidence>
<dbReference type="PANTHER" id="PTHR43853:SF21">
    <property type="entry name" value="STEROID 3-KETOACYL-COA THIOLASE"/>
    <property type="match status" value="1"/>
</dbReference>
<dbReference type="Pfam" id="PF02803">
    <property type="entry name" value="Thiolase_C"/>
    <property type="match status" value="1"/>
</dbReference>
<accession>A0A4R4XRL9</accession>
<dbReference type="InterPro" id="IPR016039">
    <property type="entry name" value="Thiolase-like"/>
</dbReference>
<dbReference type="InterPro" id="IPR020613">
    <property type="entry name" value="Thiolase_CS"/>
</dbReference>
<sequence>MRDAMIVAAARTPIGRMTKGSLARERPDDLVAQVIQHVLRAVPQLAPSDVDDLLLGCGSPGGEQGFNMARVVAVLLGLDEVPGCTVTRYCASSVQTTRMAMHAIRAGEGDVFLSAGVESCSSYAKGEADSLPGTMNPLFDEARERSAAAAEATPEGWEDPRAHGLFPDVYIDMGQTAENVAALHDVTRADMDAYALLSQQRTAAAVDSGFWARDLVPYRRADGTVVNRDDCPRPDTTLDALAGLRPVFRPGGRSTAGNSCPLNDGAAALLVMSDSKARDLGVTPLARIVATAVSALSPEIMGLGPVEATHRVLETAGMSLGDIDLFELNEAFAAQVLPCQDQLGIPIDRLNVHGGAIAIGHPFGATGARTSSTVINALSSRDKEIGLQTMCVGGGQGMAMILERLS</sequence>
<feature type="active site" description="Proton acceptor" evidence="4">
    <location>
        <position position="391"/>
    </location>
</feature>
<evidence type="ECO:0000256" key="4">
    <source>
        <dbReference type="PIRSR" id="PIRSR000429-1"/>
    </source>
</evidence>
<gene>
    <name evidence="8" type="ORF">E1288_44805</name>
</gene>
<evidence type="ECO:0000259" key="6">
    <source>
        <dbReference type="Pfam" id="PF00108"/>
    </source>
</evidence>
<feature type="domain" description="Thiolase C-terminal" evidence="7">
    <location>
        <begin position="283"/>
        <end position="404"/>
    </location>
</feature>
<dbReference type="InterPro" id="IPR020616">
    <property type="entry name" value="Thiolase_N"/>
</dbReference>
<reference evidence="8 9" key="1">
    <citation type="submission" date="2019-03" db="EMBL/GenBank/DDBJ databases">
        <title>Draft genome sequences of novel Actinobacteria.</title>
        <authorList>
            <person name="Sahin N."/>
            <person name="Ay H."/>
            <person name="Saygin H."/>
        </authorList>
    </citation>
    <scope>NUCLEOTIDE SEQUENCE [LARGE SCALE GENOMIC DNA]</scope>
    <source>
        <strain evidence="8 9">7K502</strain>
    </source>
</reference>
<dbReference type="InterPro" id="IPR020617">
    <property type="entry name" value="Thiolase_C"/>
</dbReference>
<proteinExistence type="inferred from homology"/>
<dbReference type="RefSeq" id="WP_132495261.1">
    <property type="nucleotide sequence ID" value="NZ_SMKW01000149.1"/>
</dbReference>
<dbReference type="GO" id="GO:0010124">
    <property type="term" value="P:phenylacetate catabolic process"/>
    <property type="evidence" value="ECO:0007669"/>
    <property type="project" value="TreeGrafter"/>
</dbReference>
<protein>
    <submittedName>
        <fullName evidence="8">Acetyl-CoA C-acetyltransferase</fullName>
        <ecNumber evidence="8">2.3.1.9</ecNumber>
    </submittedName>
</protein>
<keyword evidence="2 5" id="KW-0808">Transferase</keyword>
<evidence type="ECO:0000256" key="3">
    <source>
        <dbReference type="ARBA" id="ARBA00023315"/>
    </source>
</evidence>
<dbReference type="InterPro" id="IPR002155">
    <property type="entry name" value="Thiolase"/>
</dbReference>
<evidence type="ECO:0000259" key="7">
    <source>
        <dbReference type="Pfam" id="PF02803"/>
    </source>
</evidence>
<evidence type="ECO:0000256" key="1">
    <source>
        <dbReference type="ARBA" id="ARBA00010982"/>
    </source>
</evidence>
<dbReference type="Pfam" id="PF00108">
    <property type="entry name" value="Thiolase_N"/>
    <property type="match status" value="1"/>
</dbReference>
<organism evidence="8 9">
    <name type="scientific">Saccharopolyspora elongata</name>
    <dbReference type="NCBI Taxonomy" id="2530387"/>
    <lineage>
        <taxon>Bacteria</taxon>
        <taxon>Bacillati</taxon>
        <taxon>Actinomycetota</taxon>
        <taxon>Actinomycetes</taxon>
        <taxon>Pseudonocardiales</taxon>
        <taxon>Pseudonocardiaceae</taxon>
        <taxon>Saccharopolyspora</taxon>
    </lineage>
</organism>
<feature type="active site" description="Acyl-thioester intermediate" evidence="4">
    <location>
        <position position="90"/>
    </location>
</feature>
<dbReference type="CDD" id="cd00751">
    <property type="entry name" value="thiolase"/>
    <property type="match status" value="1"/>
</dbReference>
<dbReference type="FunFam" id="3.40.47.10:FF:000013">
    <property type="entry name" value="Acetyl-CoA acetyltransferase"/>
    <property type="match status" value="1"/>
</dbReference>
<dbReference type="EC" id="2.3.1.9" evidence="8"/>
<dbReference type="InterPro" id="IPR050215">
    <property type="entry name" value="Thiolase-like_sf_Thiolase"/>
</dbReference>
<dbReference type="PROSITE" id="PS00737">
    <property type="entry name" value="THIOLASE_2"/>
    <property type="match status" value="1"/>
</dbReference>
<keyword evidence="3 5" id="KW-0012">Acyltransferase</keyword>
<dbReference type="Proteomes" id="UP000294947">
    <property type="component" value="Unassembled WGS sequence"/>
</dbReference>
<dbReference type="OrthoDB" id="9764638at2"/>
<evidence type="ECO:0000313" key="8">
    <source>
        <dbReference type="EMBL" id="TDD34108.1"/>
    </source>
</evidence>
<name>A0A4R4XRL9_9PSEU</name>
<dbReference type="PIRSF" id="PIRSF000429">
    <property type="entry name" value="Ac-CoA_Ac_transf"/>
    <property type="match status" value="1"/>
</dbReference>
<dbReference type="NCBIfam" id="NF005890">
    <property type="entry name" value="PRK07851.1"/>
    <property type="match status" value="1"/>
</dbReference>
<keyword evidence="9" id="KW-1185">Reference proteome</keyword>
<dbReference type="GO" id="GO:0003985">
    <property type="term" value="F:acetyl-CoA C-acetyltransferase activity"/>
    <property type="evidence" value="ECO:0007669"/>
    <property type="project" value="UniProtKB-EC"/>
</dbReference>
<dbReference type="SUPFAM" id="SSF53901">
    <property type="entry name" value="Thiolase-like"/>
    <property type="match status" value="2"/>
</dbReference>
<feature type="domain" description="Thiolase N-terminal" evidence="6">
    <location>
        <begin position="5"/>
        <end position="274"/>
    </location>
</feature>